<feature type="compositionally biased region" description="Basic and acidic residues" evidence="2">
    <location>
        <begin position="74"/>
        <end position="102"/>
    </location>
</feature>
<feature type="region of interest" description="Disordered" evidence="2">
    <location>
        <begin position="344"/>
        <end position="398"/>
    </location>
</feature>
<feature type="compositionally biased region" description="Low complexity" evidence="2">
    <location>
        <begin position="862"/>
        <end position="880"/>
    </location>
</feature>
<feature type="compositionally biased region" description="Polar residues" evidence="2">
    <location>
        <begin position="17"/>
        <end position="44"/>
    </location>
</feature>
<evidence type="ECO:0000256" key="1">
    <source>
        <dbReference type="SAM" id="Coils"/>
    </source>
</evidence>
<feature type="compositionally biased region" description="Low complexity" evidence="2">
    <location>
        <begin position="1332"/>
        <end position="1341"/>
    </location>
</feature>
<evidence type="ECO:0000313" key="3">
    <source>
        <dbReference type="EMBL" id="SMQ52785.1"/>
    </source>
</evidence>
<feature type="region of interest" description="Disordered" evidence="2">
    <location>
        <begin position="637"/>
        <end position="1078"/>
    </location>
</feature>
<feature type="compositionally biased region" description="Polar residues" evidence="2">
    <location>
        <begin position="368"/>
        <end position="378"/>
    </location>
</feature>
<feature type="compositionally biased region" description="Basic and acidic residues" evidence="2">
    <location>
        <begin position="975"/>
        <end position="999"/>
    </location>
</feature>
<feature type="compositionally biased region" description="Low complexity" evidence="2">
    <location>
        <begin position="742"/>
        <end position="756"/>
    </location>
</feature>
<feature type="compositionally biased region" description="Basic and acidic residues" evidence="2">
    <location>
        <begin position="1303"/>
        <end position="1330"/>
    </location>
</feature>
<keyword evidence="4" id="KW-1185">Reference proteome</keyword>
<name>A0A1X7RZI5_ZYMT9</name>
<feature type="compositionally biased region" description="Basic and acidic residues" evidence="2">
    <location>
        <begin position="832"/>
        <end position="849"/>
    </location>
</feature>
<reference evidence="3 4" key="1">
    <citation type="submission" date="2016-06" db="EMBL/GenBank/DDBJ databases">
        <authorList>
            <person name="Kjaerup R.B."/>
            <person name="Dalgaard T.S."/>
            <person name="Juul-Madsen H.R."/>
        </authorList>
    </citation>
    <scope>NUCLEOTIDE SEQUENCE [LARGE SCALE GENOMIC DNA]</scope>
</reference>
<feature type="compositionally biased region" description="Low complexity" evidence="2">
    <location>
        <begin position="811"/>
        <end position="820"/>
    </location>
</feature>
<feature type="compositionally biased region" description="Basic and acidic residues" evidence="2">
    <location>
        <begin position="1374"/>
        <end position="1385"/>
    </location>
</feature>
<keyword evidence="1" id="KW-0175">Coiled coil</keyword>
<protein>
    <submittedName>
        <fullName evidence="3">Uncharacterized protein</fullName>
    </submittedName>
</protein>
<evidence type="ECO:0000256" key="2">
    <source>
        <dbReference type="SAM" id="MobiDB-lite"/>
    </source>
</evidence>
<evidence type="ECO:0000313" key="4">
    <source>
        <dbReference type="Proteomes" id="UP000215127"/>
    </source>
</evidence>
<feature type="compositionally biased region" description="Basic and acidic residues" evidence="2">
    <location>
        <begin position="944"/>
        <end position="961"/>
    </location>
</feature>
<dbReference type="Proteomes" id="UP000215127">
    <property type="component" value="Chromosome 7"/>
</dbReference>
<feature type="compositionally biased region" description="Low complexity" evidence="2">
    <location>
        <begin position="386"/>
        <end position="395"/>
    </location>
</feature>
<sequence>MSGNSMEFMFGKDVEKTSSGLKKTSRQPQKPAQVRSAQDQTTSGSMLMSSLLHKSAQAPRKRDPNSTYRSQGCVEERAPATTLSKEKEAAEEKERAYLARNKSVEKPITKTGSANNSATDAAVTYALHTDKVNSSEASHTYHGSEALKAFSSLNINMATAILTVTRNIDFSITITVSGFSKKRTSFGADMADRKKDIFGITGQEDFSDAIGKKQKTAIFKNFLPIGRCTEKAELSASAFGRQVPGILNFLDYKSKKNLVLEVKISHNFLVTATMNGVRLLPDDASEGKNKTRLWGFTMAKSVAEDMKKVPAGTTTSDEDDFTALEVEAAIAAAFEKEMTEIDEVKCGTTSMSPPASTIPLKKKRKASISMSPPASTTPLKKKRKASTSTSPSSELPTKKLLHEIMGSLPGAYSALNTSAANINAPDCDASVNDEANETKSKKVPKSNLNANMHVFALHDVPMPDFRELLAKARVPTWEQQAPMLPTGAQPTVNDFGDEVEAPTAEAILAKVTFDRDTKLQHEAMERQAAQLEEAERKKAAAAIKWKQGKHGIRYRLQGDHVHMVPQGRPLRDATVEPVMTQQLADAKSGGRQAIWEKDMGFVEEKREVVKVAETVVKRKAEDTPVKEPKKRLSLAEYKAKAKAKKEQGQASPAPATDKYIKCQAPAPDKDTESQAPASTNEVHTDAMAGQPATKQVHAEVPTAVEASQSELAAQHEKKLEQATTLALEKESQDKADAEEAQAKASATKEQAKAEAQAADEHAKGTVAEEKAKTDADAEAEKAKANASASKEQEEISISVPTPKVLKPVHPAAAARVASARQKTFQEQVQEQEQGRKRDEERHRLRRQQEAEAAMDSKAAGNSTAPIATTSSTATASARPSHNAYAGKIPRKGPSGAPTEQPISSPEARPQHNGHATKSPSLVNIAAAATEQTKSTSAAPKPAKRKSEEADIETEPMKDSSKKAKITKTTSAKRVTAREDSPEPIAEKNEMDQVSHEETLHSAPDVDTSGATLSDDDAPLAKVPKGTKRQSEDDSMSPPAKRRQPPSSMSGQGLDKATKKGFGELKQPSGKQWDDRIKGCDGDAAQDAIDEAEFAAVLAKNAPQSKKKKAAAGTKSPAVELYEKDLQKAFVDGTLKAKLNGHSRPEIWNWVKEIGGGIGNGLSKVTKADLITGIVEGCRVRFAGLQQQCSAPRGGGHRQGGQTQRRRSSPEPVRRNSKPSPLHRTQNASIDKSTRRPNTATKAPAVNAMSQLKASYVPGSAAWVRAEEKQARRDATSAGTMFDAAAFKRATTPAIKAYEDEQAENARKWAEAEAKEKAEEKAEEEAKERAAARPRQQMPPAAGGRFWDRYRPSPPPAGPTAAQREVEATRAQNLSRRDAAIEEANRRRQRPLNYE</sequence>
<feature type="coiled-coil region" evidence="1">
    <location>
        <begin position="514"/>
        <end position="544"/>
    </location>
</feature>
<feature type="compositionally biased region" description="Basic and acidic residues" evidence="2">
    <location>
        <begin position="758"/>
        <end position="783"/>
    </location>
</feature>
<feature type="region of interest" description="Disordered" evidence="2">
    <location>
        <begin position="1300"/>
        <end position="1394"/>
    </location>
</feature>
<feature type="region of interest" description="Disordered" evidence="2">
    <location>
        <begin position="1"/>
        <end position="102"/>
    </location>
</feature>
<feature type="compositionally biased region" description="Polar residues" evidence="2">
    <location>
        <begin position="821"/>
        <end position="831"/>
    </location>
</feature>
<proteinExistence type="predicted"/>
<organism evidence="3 4">
    <name type="scientific">Zymoseptoria tritici (strain ST99CH_3D7)</name>
    <dbReference type="NCBI Taxonomy" id="1276538"/>
    <lineage>
        <taxon>Eukaryota</taxon>
        <taxon>Fungi</taxon>
        <taxon>Dikarya</taxon>
        <taxon>Ascomycota</taxon>
        <taxon>Pezizomycotina</taxon>
        <taxon>Dothideomycetes</taxon>
        <taxon>Dothideomycetidae</taxon>
        <taxon>Mycosphaerellales</taxon>
        <taxon>Mycosphaerellaceae</taxon>
        <taxon>Zymoseptoria</taxon>
    </lineage>
</organism>
<dbReference type="EMBL" id="LT853698">
    <property type="protein sequence ID" value="SMQ52785.1"/>
    <property type="molecule type" value="Genomic_DNA"/>
</dbReference>
<gene>
    <name evidence="3" type="ORF">ZT3D7_G7938</name>
</gene>
<accession>A0A1X7RZI5</accession>
<feature type="compositionally biased region" description="Polar residues" evidence="2">
    <location>
        <begin position="1222"/>
        <end position="1240"/>
    </location>
</feature>
<feature type="compositionally biased region" description="Basic and acidic residues" evidence="2">
    <location>
        <begin position="727"/>
        <end position="741"/>
    </location>
</feature>
<feature type="region of interest" description="Disordered" evidence="2">
    <location>
        <begin position="1188"/>
        <end position="1246"/>
    </location>
</feature>